<dbReference type="GO" id="GO:0031146">
    <property type="term" value="P:SCF-dependent proteasomal ubiquitin-dependent protein catabolic process"/>
    <property type="evidence" value="ECO:0007669"/>
    <property type="project" value="TreeGrafter"/>
</dbReference>
<dbReference type="Gene3D" id="1.25.40.20">
    <property type="entry name" value="Ankyrin repeat-containing domain"/>
    <property type="match status" value="1"/>
</dbReference>
<dbReference type="Pfam" id="PF12796">
    <property type="entry name" value="Ank_2"/>
    <property type="match status" value="1"/>
</dbReference>
<evidence type="ECO:0000259" key="1">
    <source>
        <dbReference type="Pfam" id="PF25372"/>
    </source>
</evidence>
<evidence type="ECO:0000313" key="3">
    <source>
        <dbReference type="Proteomes" id="UP000654075"/>
    </source>
</evidence>
<dbReference type="SMART" id="SM00248">
    <property type="entry name" value="ANK"/>
    <property type="match status" value="2"/>
</dbReference>
<feature type="domain" description="F-box/LRR-repeat protein 15-like leucin rich repeat" evidence="1">
    <location>
        <begin position="156"/>
        <end position="318"/>
    </location>
</feature>
<dbReference type="GO" id="GO:0019005">
    <property type="term" value="C:SCF ubiquitin ligase complex"/>
    <property type="evidence" value="ECO:0007669"/>
    <property type="project" value="TreeGrafter"/>
</dbReference>
<name>A0A813FUS8_POLGL</name>
<dbReference type="EMBL" id="CAJNNV010025770">
    <property type="protein sequence ID" value="CAE8616006.1"/>
    <property type="molecule type" value="Genomic_DNA"/>
</dbReference>
<gene>
    <name evidence="2" type="ORF">PGLA1383_LOCUS33712</name>
</gene>
<dbReference type="SUPFAM" id="SSF52047">
    <property type="entry name" value="RNI-like"/>
    <property type="match status" value="1"/>
</dbReference>
<dbReference type="InterPro" id="IPR057207">
    <property type="entry name" value="FBXL15_LRR"/>
</dbReference>
<comment type="caution">
    <text evidence="2">The sequence shown here is derived from an EMBL/GenBank/DDBJ whole genome shotgun (WGS) entry which is preliminary data.</text>
</comment>
<reference evidence="2" key="1">
    <citation type="submission" date="2021-02" db="EMBL/GenBank/DDBJ databases">
        <authorList>
            <person name="Dougan E. K."/>
            <person name="Rhodes N."/>
            <person name="Thang M."/>
            <person name="Chan C."/>
        </authorList>
    </citation>
    <scope>NUCLEOTIDE SEQUENCE</scope>
</reference>
<protein>
    <recommendedName>
        <fullName evidence="1">F-box/LRR-repeat protein 15-like leucin rich repeat domain-containing protein</fullName>
    </recommendedName>
</protein>
<dbReference type="InterPro" id="IPR032675">
    <property type="entry name" value="LRR_dom_sf"/>
</dbReference>
<dbReference type="Pfam" id="PF25372">
    <property type="entry name" value="DUF7885"/>
    <property type="match status" value="1"/>
</dbReference>
<dbReference type="Proteomes" id="UP000654075">
    <property type="component" value="Unassembled WGS sequence"/>
</dbReference>
<dbReference type="Gene3D" id="3.80.10.10">
    <property type="entry name" value="Ribonuclease Inhibitor"/>
    <property type="match status" value="2"/>
</dbReference>
<proteinExistence type="predicted"/>
<evidence type="ECO:0000313" key="2">
    <source>
        <dbReference type="EMBL" id="CAE8616006.1"/>
    </source>
</evidence>
<accession>A0A813FUS8</accession>
<dbReference type="InterPro" id="IPR036770">
    <property type="entry name" value="Ankyrin_rpt-contain_sf"/>
</dbReference>
<dbReference type="AlphaFoldDB" id="A0A813FUS8"/>
<sequence>MARMGTRCCMSRWQHQLAERKRRCLLGWCRGQVRPLQPKRRTCALHICARRWGVVAARRIIRLPGVDVNARDIYDSTPLGDAVREEDVAMTKLLLESHADPNCFEDAYSRGATPLILAVLIKNRDIVRLLLSTPGIDIHKAPLGKKAVDFAPSQGPMREIGCKFLSNETVQRVVGRGPQLQILDLTRCPQVTDSSIQMVCECLPNLRVFRLYAMAQLSGKAFTALAGLPLLEELDLCGCRVEDPAIEEFLSAASPSPLHTLNLTWCPALTDRSMLAVAQCCPRVSWLSFFGNTNMTSSAVEALASSACGRSLRFLDIRGLTQAAQYSADSQSVRRLFPSVVETELHH</sequence>
<dbReference type="InterPro" id="IPR002110">
    <property type="entry name" value="Ankyrin_rpt"/>
</dbReference>
<dbReference type="InterPro" id="IPR006553">
    <property type="entry name" value="Leu-rich_rpt_Cys-con_subtyp"/>
</dbReference>
<keyword evidence="3" id="KW-1185">Reference proteome</keyword>
<dbReference type="SUPFAM" id="SSF48403">
    <property type="entry name" value="Ankyrin repeat"/>
    <property type="match status" value="1"/>
</dbReference>
<dbReference type="SMART" id="SM00367">
    <property type="entry name" value="LRR_CC"/>
    <property type="match status" value="4"/>
</dbReference>
<dbReference type="OrthoDB" id="550575at2759"/>
<organism evidence="2 3">
    <name type="scientific">Polarella glacialis</name>
    <name type="common">Dinoflagellate</name>
    <dbReference type="NCBI Taxonomy" id="89957"/>
    <lineage>
        <taxon>Eukaryota</taxon>
        <taxon>Sar</taxon>
        <taxon>Alveolata</taxon>
        <taxon>Dinophyceae</taxon>
        <taxon>Suessiales</taxon>
        <taxon>Suessiaceae</taxon>
        <taxon>Polarella</taxon>
    </lineage>
</organism>
<dbReference type="PANTHER" id="PTHR13318">
    <property type="entry name" value="PARTNER OF PAIRED, ISOFORM B-RELATED"/>
    <property type="match status" value="1"/>
</dbReference>